<organism evidence="7 8">
    <name type="scientific">Pyrinomonas methylaliphatogenes</name>
    <dbReference type="NCBI Taxonomy" id="454194"/>
    <lineage>
        <taxon>Bacteria</taxon>
        <taxon>Pseudomonadati</taxon>
        <taxon>Acidobacteriota</taxon>
        <taxon>Blastocatellia</taxon>
        <taxon>Blastocatellales</taxon>
        <taxon>Pyrinomonadaceae</taxon>
        <taxon>Pyrinomonas</taxon>
    </lineage>
</organism>
<dbReference type="SFLD" id="SFLDG01100">
    <property type="entry name" value="methyltransferase_(Class_D)"/>
    <property type="match status" value="1"/>
</dbReference>
<evidence type="ECO:0000256" key="5">
    <source>
        <dbReference type="ARBA" id="ARBA00023014"/>
    </source>
</evidence>
<dbReference type="AlphaFoldDB" id="A0A0B6WZE9"/>
<dbReference type="CDD" id="cd01335">
    <property type="entry name" value="Radical_SAM"/>
    <property type="match status" value="1"/>
</dbReference>
<comment type="cofactor">
    <cofactor evidence="1">
        <name>[4Fe-4S] cluster</name>
        <dbReference type="ChEBI" id="CHEBI:49883"/>
    </cofactor>
</comment>
<dbReference type="Proteomes" id="UP000031518">
    <property type="component" value="Unassembled WGS sequence"/>
</dbReference>
<keyword evidence="3" id="KW-0479">Metal-binding</keyword>
<dbReference type="SFLD" id="SFLDS00029">
    <property type="entry name" value="Radical_SAM"/>
    <property type="match status" value="1"/>
</dbReference>
<evidence type="ECO:0000256" key="1">
    <source>
        <dbReference type="ARBA" id="ARBA00001966"/>
    </source>
</evidence>
<protein>
    <submittedName>
        <fullName evidence="7">Predicted Fe-S oxidoreductase</fullName>
    </submittedName>
</protein>
<dbReference type="InterPro" id="IPR056488">
    <property type="entry name" value="Zn_ribbon_HMPTM"/>
</dbReference>
<reference evidence="7 8" key="2">
    <citation type="submission" date="2015-01" db="EMBL/GenBank/DDBJ databases">
        <title>Complete genome sequence of Pyrinomonas methylaliphatogenes type strain K22T.</title>
        <authorList>
            <person name="Lee K.C.Y."/>
            <person name="Power J.F."/>
            <person name="Dunfield P.F."/>
            <person name="Morgan X.C."/>
            <person name="Huttenhower C."/>
            <person name="Stott M.B."/>
        </authorList>
    </citation>
    <scope>NUCLEOTIDE SEQUENCE [LARGE SCALE GENOMIC DNA]</scope>
    <source>
        <strain evidence="7 8">K22</strain>
    </source>
</reference>
<dbReference type="SUPFAM" id="SSF102114">
    <property type="entry name" value="Radical SAM enzymes"/>
    <property type="match status" value="1"/>
</dbReference>
<evidence type="ECO:0000259" key="6">
    <source>
        <dbReference type="PROSITE" id="PS51918"/>
    </source>
</evidence>
<dbReference type="Pfam" id="PF04055">
    <property type="entry name" value="Radical_SAM"/>
    <property type="match status" value="1"/>
</dbReference>
<proteinExistence type="predicted"/>
<accession>A0A0B6WZE9</accession>
<dbReference type="Gene3D" id="3.20.20.70">
    <property type="entry name" value="Aldolase class I"/>
    <property type="match status" value="1"/>
</dbReference>
<keyword evidence="5" id="KW-0411">Iron-sulfur</keyword>
<sequence length="663" mass="74300">MFSDHFRRNESLKGWLNGVRGSAFLSNLSNVAWKVFQAVNTRLPEGEAIRPRWAPGPLLKSYERTSPPLGFPRETDSLCPTCVKQVREAVIRGEVSLETLMHAHPGEIKAQLLEEDGRIIIRKTCPVHGEFTDVLSTDAAFLRRIESLFFGRDFRAAEDAHVHRHGTSTIKFGRGAVLTVDLTNRCNMMCNPCFMDANQVGYVHEPSFEDIKAILDRAVSFKPRRQIIILFSGGEPTLSPHFLDAVAYAKKIGFYRILAATNGIRFAQDPEFCRAAKEAGMHGVYLQFDGVSEEKNRHRGVGNLFDVKLQAIENLASVGVKITLVTTIVNQINNDAIGQIVEFAIKNIDKIQTIAFQPVSFTGRDEDISDEARRRHRYTLACMAHDLKRQLGGGLEPMRDWFPLSSYSAFTSVMDMLQGADAPWGWSSCNCHPNCGIFTLLVVNRRTGEWMPLFKFFDYEQFMRDVAVITDTARGRKLTAAQLAMTILRNYDAASAPAGFPISQIINLFRPSSTSSNSDRNDRMKTQRADDPDDVWRVLCVEGMWFQDLFTYDFRRTEMCVIPYGTQEGEISFCAYNTGVGWRQIIENMHKTANLAEWYSKHGRHPVYAKGKHVPLQKTRHSLALPVINASSTPTGCSSCGGSSGLGGQATSPYLLEEEEVAV</sequence>
<dbReference type="SFLD" id="SFLDG01067">
    <property type="entry name" value="SPASM/twitch_domain_containing"/>
    <property type="match status" value="1"/>
</dbReference>
<evidence type="ECO:0000313" key="8">
    <source>
        <dbReference type="Proteomes" id="UP000031518"/>
    </source>
</evidence>
<evidence type="ECO:0000256" key="2">
    <source>
        <dbReference type="ARBA" id="ARBA00022691"/>
    </source>
</evidence>
<dbReference type="GO" id="GO:0051536">
    <property type="term" value="F:iron-sulfur cluster binding"/>
    <property type="evidence" value="ECO:0007669"/>
    <property type="project" value="UniProtKB-KW"/>
</dbReference>
<reference evidence="7 8" key="1">
    <citation type="submission" date="2013-12" db="EMBL/GenBank/DDBJ databases">
        <authorList>
            <person name="Stott M."/>
        </authorList>
    </citation>
    <scope>NUCLEOTIDE SEQUENCE [LARGE SCALE GENOMIC DNA]</scope>
    <source>
        <strain evidence="7 8">K22</strain>
    </source>
</reference>
<dbReference type="EMBL" id="CBXV010000008">
    <property type="protein sequence ID" value="CDM66628.1"/>
    <property type="molecule type" value="Genomic_DNA"/>
</dbReference>
<dbReference type="Pfam" id="PF23545">
    <property type="entry name" value="Zn_ribbon_HMPTM"/>
    <property type="match status" value="1"/>
</dbReference>
<keyword evidence="2" id="KW-0949">S-adenosyl-L-methionine</keyword>
<dbReference type="PANTHER" id="PTHR43306:SF1">
    <property type="entry name" value="7,8-DIHYDRO-6-HYDROXYMETHYLPTERIN DIMETHYLTRANSFERASE"/>
    <property type="match status" value="1"/>
</dbReference>
<keyword evidence="4" id="KW-0408">Iron</keyword>
<dbReference type="InterPro" id="IPR058240">
    <property type="entry name" value="rSAM_sf"/>
</dbReference>
<dbReference type="GO" id="GO:0003824">
    <property type="term" value="F:catalytic activity"/>
    <property type="evidence" value="ECO:0007669"/>
    <property type="project" value="InterPro"/>
</dbReference>
<dbReference type="PROSITE" id="PS51918">
    <property type="entry name" value="RADICAL_SAM"/>
    <property type="match status" value="1"/>
</dbReference>
<evidence type="ECO:0000256" key="4">
    <source>
        <dbReference type="ARBA" id="ARBA00023004"/>
    </source>
</evidence>
<evidence type="ECO:0000256" key="3">
    <source>
        <dbReference type="ARBA" id="ARBA00022723"/>
    </source>
</evidence>
<dbReference type="GO" id="GO:0046872">
    <property type="term" value="F:metal ion binding"/>
    <property type="evidence" value="ECO:0007669"/>
    <property type="project" value="UniProtKB-KW"/>
</dbReference>
<feature type="domain" description="Radical SAM core" evidence="6">
    <location>
        <begin position="172"/>
        <end position="391"/>
    </location>
</feature>
<evidence type="ECO:0000313" key="7">
    <source>
        <dbReference type="EMBL" id="CDM66628.1"/>
    </source>
</evidence>
<name>A0A0B6WZE9_9BACT</name>
<dbReference type="PANTHER" id="PTHR43306">
    <property type="entry name" value="7,8-DIHYDRO-6-HYDROXYMETHYLPTERIN DIMETHYLTRANSFERASE"/>
    <property type="match status" value="1"/>
</dbReference>
<keyword evidence="8" id="KW-1185">Reference proteome</keyword>
<dbReference type="STRING" id="454194.PYK22_02660"/>
<dbReference type="InterPro" id="IPR034474">
    <property type="entry name" value="Methyltransferase_Class_D"/>
</dbReference>
<gene>
    <name evidence="7" type="ORF">PYK22_02660</name>
</gene>
<dbReference type="InterPro" id="IPR013785">
    <property type="entry name" value="Aldolase_TIM"/>
</dbReference>
<dbReference type="InterPro" id="IPR007197">
    <property type="entry name" value="rSAM"/>
</dbReference>